<keyword evidence="1" id="KW-0472">Membrane</keyword>
<keyword evidence="3" id="KW-1185">Reference proteome</keyword>
<feature type="transmembrane region" description="Helical" evidence="1">
    <location>
        <begin position="6"/>
        <end position="26"/>
    </location>
</feature>
<evidence type="ECO:0000313" key="3">
    <source>
        <dbReference type="Proteomes" id="UP000712045"/>
    </source>
</evidence>
<evidence type="ECO:0000313" key="2">
    <source>
        <dbReference type="EMBL" id="MBM7058257.1"/>
    </source>
</evidence>
<comment type="caution">
    <text evidence="2">The sequence shown here is derived from an EMBL/GenBank/DDBJ whole genome shotgun (WGS) entry which is preliminary data.</text>
</comment>
<dbReference type="EMBL" id="JAFEUF010000292">
    <property type="protein sequence ID" value="MBM7058257.1"/>
    <property type="molecule type" value="Genomic_DNA"/>
</dbReference>
<protein>
    <submittedName>
        <fullName evidence="2">Uncharacterized protein</fullName>
    </submittedName>
</protein>
<dbReference type="RefSeq" id="WP_205086358.1">
    <property type="nucleotide sequence ID" value="NZ_JAFEUF010000292.1"/>
</dbReference>
<proteinExistence type="predicted"/>
<gene>
    <name evidence="2" type="ORF">JS521_31650</name>
</gene>
<keyword evidence="1" id="KW-0812">Transmembrane</keyword>
<organism evidence="2 3">
    <name type="scientific">Streptomyces durocortorensis</name>
    <dbReference type="NCBI Taxonomy" id="2811104"/>
    <lineage>
        <taxon>Bacteria</taxon>
        <taxon>Bacillati</taxon>
        <taxon>Actinomycetota</taxon>
        <taxon>Actinomycetes</taxon>
        <taxon>Kitasatosporales</taxon>
        <taxon>Streptomycetaceae</taxon>
        <taxon>Streptomyces</taxon>
    </lineage>
</organism>
<evidence type="ECO:0000256" key="1">
    <source>
        <dbReference type="SAM" id="Phobius"/>
    </source>
</evidence>
<accession>A0ABS2I5V9</accession>
<sequence length="85" mass="8925">MDAHKATLWAAGIGMAGVVLTAGMGWRSSRISAKAQVDAALAGVREQADQEQKVASTARRAAHHEFLGQIEAACMALDRALHVSV</sequence>
<reference evidence="2 3" key="1">
    <citation type="submission" date="2021-02" db="EMBL/GenBank/DDBJ databases">
        <title>Genome Streptomyces sp. RHZ10.</title>
        <authorList>
            <person name="Besaury L."/>
        </authorList>
    </citation>
    <scope>NUCLEOTIDE SEQUENCE [LARGE SCALE GENOMIC DNA]</scope>
    <source>
        <strain evidence="2 3">RHZ10</strain>
    </source>
</reference>
<name>A0ABS2I5V9_9ACTN</name>
<keyword evidence="1" id="KW-1133">Transmembrane helix</keyword>
<dbReference type="Proteomes" id="UP000712045">
    <property type="component" value="Unassembled WGS sequence"/>
</dbReference>